<dbReference type="EMBL" id="JASVEJ010000037">
    <property type="protein sequence ID" value="MDL5057683.1"/>
    <property type="molecule type" value="Genomic_DNA"/>
</dbReference>
<accession>A0ABT7M0A3</accession>
<gene>
    <name evidence="1" type="ORF">QQ055_09485</name>
</gene>
<keyword evidence="2" id="KW-1185">Reference proteome</keyword>
<reference evidence="1 2" key="1">
    <citation type="submission" date="2023-06" db="EMBL/GenBank/DDBJ databases">
        <title>Whole genome sequence of Oscillatoria calcuttensis NRMC-F 0142.</title>
        <authorList>
            <person name="Shakena Fathima T."/>
            <person name="Muralitharan G."/>
            <person name="Thajuddin N."/>
        </authorList>
    </citation>
    <scope>NUCLEOTIDE SEQUENCE [LARGE SCALE GENOMIC DNA]</scope>
    <source>
        <strain evidence="1 2">NRMC-F 0142</strain>
    </source>
</reference>
<dbReference type="RefSeq" id="WP_286004613.1">
    <property type="nucleotide sequence ID" value="NZ_JASVEJ010000037.1"/>
</dbReference>
<organism evidence="1 2">
    <name type="scientific">Geitlerinema calcuttense NRMC-F 0142</name>
    <dbReference type="NCBI Taxonomy" id="2922238"/>
    <lineage>
        <taxon>Bacteria</taxon>
        <taxon>Bacillati</taxon>
        <taxon>Cyanobacteriota</taxon>
        <taxon>Cyanophyceae</taxon>
        <taxon>Geitlerinematales</taxon>
        <taxon>Geitlerinemataceae</taxon>
        <taxon>Geitlerinema</taxon>
    </lineage>
</organism>
<protein>
    <submittedName>
        <fullName evidence="1">Uncharacterized protein</fullName>
    </submittedName>
</protein>
<dbReference type="Proteomes" id="UP001230986">
    <property type="component" value="Unassembled WGS sequence"/>
</dbReference>
<name>A0ABT7M0A3_9CYAN</name>
<evidence type="ECO:0000313" key="1">
    <source>
        <dbReference type="EMBL" id="MDL5057683.1"/>
    </source>
</evidence>
<comment type="caution">
    <text evidence="1">The sequence shown here is derived from an EMBL/GenBank/DDBJ whole genome shotgun (WGS) entry which is preliminary data.</text>
</comment>
<proteinExistence type="predicted"/>
<evidence type="ECO:0000313" key="2">
    <source>
        <dbReference type="Proteomes" id="UP001230986"/>
    </source>
</evidence>
<sequence>MGAMQQVSSSSLLYCFSVKRRRSPTIIPSLEVGGVGEGGITKIGAIALNQKVENACWRTVYFSNLSLKQ</sequence>